<feature type="compositionally biased region" description="Basic and acidic residues" evidence="1">
    <location>
        <begin position="99"/>
        <end position="113"/>
    </location>
</feature>
<protein>
    <submittedName>
        <fullName evidence="2">Putative secreted peptide</fullName>
    </submittedName>
</protein>
<accession>A0A2M3ZR52</accession>
<proteinExistence type="predicted"/>
<evidence type="ECO:0000256" key="1">
    <source>
        <dbReference type="SAM" id="MobiDB-lite"/>
    </source>
</evidence>
<sequence>MSAASFLSVSSVVMTESSSRILPLASFSACSKLFSSCRKRRWNSPCSFSRSERFSSISGRSAFSTWLRHCDCSELRVTVKFTNVTREQISGGNSTVGSRVERKMTNDGERSIS</sequence>
<evidence type="ECO:0000313" key="2">
    <source>
        <dbReference type="EMBL" id="MBW30973.1"/>
    </source>
</evidence>
<dbReference type="AlphaFoldDB" id="A0A2M3ZR52"/>
<organism evidence="2">
    <name type="scientific">Anopheles braziliensis</name>
    <dbReference type="NCBI Taxonomy" id="58242"/>
    <lineage>
        <taxon>Eukaryota</taxon>
        <taxon>Metazoa</taxon>
        <taxon>Ecdysozoa</taxon>
        <taxon>Arthropoda</taxon>
        <taxon>Hexapoda</taxon>
        <taxon>Insecta</taxon>
        <taxon>Pterygota</taxon>
        <taxon>Neoptera</taxon>
        <taxon>Endopterygota</taxon>
        <taxon>Diptera</taxon>
        <taxon>Nematocera</taxon>
        <taxon>Culicoidea</taxon>
        <taxon>Culicidae</taxon>
        <taxon>Anophelinae</taxon>
        <taxon>Anopheles</taxon>
    </lineage>
</organism>
<dbReference type="EMBL" id="GGFM01010222">
    <property type="protein sequence ID" value="MBW30973.1"/>
    <property type="molecule type" value="Transcribed_RNA"/>
</dbReference>
<reference evidence="2" key="1">
    <citation type="submission" date="2018-01" db="EMBL/GenBank/DDBJ databases">
        <title>An insight into the sialome of Amazonian anophelines.</title>
        <authorList>
            <person name="Ribeiro J.M."/>
            <person name="Scarpassa V."/>
            <person name="Calvo E."/>
        </authorList>
    </citation>
    <scope>NUCLEOTIDE SEQUENCE</scope>
    <source>
        <tissue evidence="2">Salivary glands</tissue>
    </source>
</reference>
<feature type="region of interest" description="Disordered" evidence="1">
    <location>
        <begin position="90"/>
        <end position="113"/>
    </location>
</feature>
<name>A0A2M3ZR52_9DIPT</name>